<dbReference type="GO" id="GO:0005783">
    <property type="term" value="C:endoplasmic reticulum"/>
    <property type="evidence" value="ECO:0007669"/>
    <property type="project" value="TreeGrafter"/>
</dbReference>
<comment type="subcellular location">
    <subcellularLocation>
        <location evidence="1">Membrane</location>
    </subcellularLocation>
</comment>
<comment type="caution">
    <text evidence="9">The sequence shown here is derived from an EMBL/GenBank/DDBJ whole genome shotgun (WGS) entry which is preliminary data.</text>
</comment>
<reference evidence="9" key="1">
    <citation type="submission" date="2020-05" db="EMBL/GenBank/DDBJ databases">
        <title>Phylogenomic resolution of chytrid fungi.</title>
        <authorList>
            <person name="Stajich J.E."/>
            <person name="Amses K."/>
            <person name="Simmons R."/>
            <person name="Seto K."/>
            <person name="Myers J."/>
            <person name="Bonds A."/>
            <person name="Quandt C.A."/>
            <person name="Barry K."/>
            <person name="Liu P."/>
            <person name="Grigoriev I."/>
            <person name="Longcore J.E."/>
            <person name="James T.Y."/>
        </authorList>
    </citation>
    <scope>NUCLEOTIDE SEQUENCE</scope>
    <source>
        <strain evidence="9">JEL0318</strain>
    </source>
</reference>
<evidence type="ECO:0000256" key="6">
    <source>
        <dbReference type="SAM" id="Phobius"/>
    </source>
</evidence>
<keyword evidence="4 6" id="KW-0472">Membrane</keyword>
<dbReference type="InterPro" id="IPR045888">
    <property type="entry name" value="Erv"/>
</dbReference>
<dbReference type="EMBL" id="JADGJD010000504">
    <property type="protein sequence ID" value="KAJ3050516.1"/>
    <property type="molecule type" value="Genomic_DNA"/>
</dbReference>
<accession>A0AAD5SBS2</accession>
<evidence type="ECO:0000256" key="4">
    <source>
        <dbReference type="ARBA" id="ARBA00023136"/>
    </source>
</evidence>
<evidence type="ECO:0000259" key="8">
    <source>
        <dbReference type="Pfam" id="PF13850"/>
    </source>
</evidence>
<evidence type="ECO:0000256" key="3">
    <source>
        <dbReference type="ARBA" id="ARBA00022989"/>
    </source>
</evidence>
<dbReference type="GO" id="GO:0030134">
    <property type="term" value="C:COPII-coated ER to Golgi transport vesicle"/>
    <property type="evidence" value="ECO:0007669"/>
    <property type="project" value="TreeGrafter"/>
</dbReference>
<evidence type="ECO:0000313" key="9">
    <source>
        <dbReference type="EMBL" id="KAJ3050516.1"/>
    </source>
</evidence>
<dbReference type="GO" id="GO:0016020">
    <property type="term" value="C:membrane"/>
    <property type="evidence" value="ECO:0007669"/>
    <property type="project" value="UniProtKB-SubCell"/>
</dbReference>
<keyword evidence="10" id="KW-1185">Reference proteome</keyword>
<dbReference type="InterPro" id="IPR039542">
    <property type="entry name" value="Erv_N"/>
</dbReference>
<feature type="domain" description="Endoplasmic reticulum vesicle transporter C-terminal" evidence="7">
    <location>
        <begin position="158"/>
        <end position="320"/>
    </location>
</feature>
<feature type="transmembrane region" description="Helical" evidence="6">
    <location>
        <begin position="308"/>
        <end position="329"/>
    </location>
</feature>
<name>A0AAD5SBS2_9FUNG</name>
<keyword evidence="2 6" id="KW-0812">Transmembrane</keyword>
<evidence type="ECO:0000313" key="10">
    <source>
        <dbReference type="Proteomes" id="UP001212841"/>
    </source>
</evidence>
<dbReference type="GO" id="GO:0006888">
    <property type="term" value="P:endoplasmic reticulum to Golgi vesicle-mediated transport"/>
    <property type="evidence" value="ECO:0007669"/>
    <property type="project" value="TreeGrafter"/>
</dbReference>
<organism evidence="9 10">
    <name type="scientific">Rhizophlyctis rosea</name>
    <dbReference type="NCBI Taxonomy" id="64517"/>
    <lineage>
        <taxon>Eukaryota</taxon>
        <taxon>Fungi</taxon>
        <taxon>Fungi incertae sedis</taxon>
        <taxon>Chytridiomycota</taxon>
        <taxon>Chytridiomycota incertae sedis</taxon>
        <taxon>Chytridiomycetes</taxon>
        <taxon>Rhizophlyctidales</taxon>
        <taxon>Rhizophlyctidaceae</taxon>
        <taxon>Rhizophlyctis</taxon>
    </lineage>
</organism>
<evidence type="ECO:0000259" key="7">
    <source>
        <dbReference type="Pfam" id="PF07970"/>
    </source>
</evidence>
<dbReference type="PANTHER" id="PTHR10984:SF30">
    <property type="entry name" value="ENDOPLASMIC RETICULUM-GOLGI INTERMEDIATE COMPARTMENT PROTEIN 2"/>
    <property type="match status" value="1"/>
</dbReference>
<proteinExistence type="predicted"/>
<sequence length="344" mass="38498">MLTRLAKRLTHLDAFPKVERNIQHATGSGGALTLVVAFILSYLVFSEYAMYRAIDQKYEFLVDQTRSQDHALDINMDLTIAMECAHLRADVLDASGESLQAGEVNMEPVVWTPISPAYRRLAQFGHKPVSEQPLNVHNLVNQAAREARDSSNSKGNGGEKSNACRITGTVPVNKVSGMLHFTALGHGYFGAHVSHDAMNFTHRIDKLSYGRRYPGLTNPLDRTVEFATTKMEMFQYFVAIVPTIYVDNRRTFGAKVLLTNQYAVTDYSRELTGQNTGVPGIFIKYGIEPISVRITEQRHGLMHFLTRLCGIVGGVFVTVGVALDVFRWFHKQYEAFTPSKTSFQ</sequence>
<dbReference type="Pfam" id="PF13850">
    <property type="entry name" value="ERGIC_N"/>
    <property type="match status" value="1"/>
</dbReference>
<gene>
    <name evidence="9" type="primary">ERGIC2</name>
    <name evidence="9" type="ORF">HK097_008535</name>
</gene>
<dbReference type="InterPro" id="IPR012936">
    <property type="entry name" value="Erv_C"/>
</dbReference>
<evidence type="ECO:0000256" key="5">
    <source>
        <dbReference type="SAM" id="MobiDB-lite"/>
    </source>
</evidence>
<evidence type="ECO:0000256" key="2">
    <source>
        <dbReference type="ARBA" id="ARBA00022692"/>
    </source>
</evidence>
<protein>
    <submittedName>
        <fullName evidence="9">Endoplasmic reticulum-Golgi intermediate compartment protein 2</fullName>
    </submittedName>
</protein>
<dbReference type="Pfam" id="PF07970">
    <property type="entry name" value="COPIIcoated_ERV"/>
    <property type="match status" value="1"/>
</dbReference>
<dbReference type="Proteomes" id="UP001212841">
    <property type="component" value="Unassembled WGS sequence"/>
</dbReference>
<keyword evidence="3 6" id="KW-1133">Transmembrane helix</keyword>
<dbReference type="GO" id="GO:0006890">
    <property type="term" value="P:retrograde vesicle-mediated transport, Golgi to endoplasmic reticulum"/>
    <property type="evidence" value="ECO:0007669"/>
    <property type="project" value="TreeGrafter"/>
</dbReference>
<feature type="region of interest" description="Disordered" evidence="5">
    <location>
        <begin position="144"/>
        <end position="164"/>
    </location>
</feature>
<dbReference type="AlphaFoldDB" id="A0AAD5SBS2"/>
<feature type="domain" description="Endoplasmic reticulum vesicle transporter N-terminal" evidence="8">
    <location>
        <begin position="9"/>
        <end position="98"/>
    </location>
</feature>
<dbReference type="PANTHER" id="PTHR10984">
    <property type="entry name" value="ENDOPLASMIC RETICULUM-GOLGI INTERMEDIATE COMPARTMENT PROTEIN"/>
    <property type="match status" value="1"/>
</dbReference>
<evidence type="ECO:0000256" key="1">
    <source>
        <dbReference type="ARBA" id="ARBA00004370"/>
    </source>
</evidence>
<feature type="transmembrane region" description="Helical" evidence="6">
    <location>
        <begin position="25"/>
        <end position="45"/>
    </location>
</feature>